<name>A0A8H3RUH3_9EURO</name>
<dbReference type="EMBL" id="BLKC01000019">
    <property type="protein sequence ID" value="GFF32805.1"/>
    <property type="molecule type" value="Genomic_DNA"/>
</dbReference>
<dbReference type="AlphaFoldDB" id="A0A8H3RUH3"/>
<comment type="caution">
    <text evidence="1">The sequence shown here is derived from an EMBL/GenBank/DDBJ whole genome shotgun (WGS) entry which is preliminary data.</text>
</comment>
<evidence type="ECO:0000313" key="1">
    <source>
        <dbReference type="EMBL" id="GFF32805.1"/>
    </source>
</evidence>
<dbReference type="Proteomes" id="UP000465221">
    <property type="component" value="Unassembled WGS sequence"/>
</dbReference>
<protein>
    <submittedName>
        <fullName evidence="1">Uncharacterized protein</fullName>
    </submittedName>
</protein>
<reference evidence="1 2" key="1">
    <citation type="submission" date="2020-01" db="EMBL/GenBank/DDBJ databases">
        <title>Draft genome sequence of Aspergillus udagawae IFM 46972.</title>
        <authorList>
            <person name="Takahashi H."/>
            <person name="Yaguchi T."/>
        </authorList>
    </citation>
    <scope>NUCLEOTIDE SEQUENCE [LARGE SCALE GENOMIC DNA]</scope>
    <source>
        <strain evidence="1 2">IFM 46972</strain>
    </source>
</reference>
<evidence type="ECO:0000313" key="2">
    <source>
        <dbReference type="Proteomes" id="UP000465221"/>
    </source>
</evidence>
<organism evidence="1 2">
    <name type="scientific">Aspergillus udagawae</name>
    <dbReference type="NCBI Taxonomy" id="91492"/>
    <lineage>
        <taxon>Eukaryota</taxon>
        <taxon>Fungi</taxon>
        <taxon>Dikarya</taxon>
        <taxon>Ascomycota</taxon>
        <taxon>Pezizomycotina</taxon>
        <taxon>Eurotiomycetes</taxon>
        <taxon>Eurotiomycetidae</taxon>
        <taxon>Eurotiales</taxon>
        <taxon>Aspergillaceae</taxon>
        <taxon>Aspergillus</taxon>
        <taxon>Aspergillus subgen. Fumigati</taxon>
    </lineage>
</organism>
<sequence length="130" mass="14852">MASNQKRNEQNMEIACSPLEMQRLRVRVRERFISRSMRGQHSEKAYKGKTPPLIEQDEVQAIVLDLVRRMKLRWSSVSCRVLMISIGFVSLRQYGRRTRVISNGADDHAGLPGGVEAMGCGPILPWNKDR</sequence>
<proteinExistence type="predicted"/>
<gene>
    <name evidence="1" type="ORF">IFM46972_03683</name>
</gene>
<accession>A0A8H3RUH3</accession>